<evidence type="ECO:0000256" key="1">
    <source>
        <dbReference type="ARBA" id="ARBA00001947"/>
    </source>
</evidence>
<feature type="transmembrane region" description="Helical" evidence="11">
    <location>
        <begin position="20"/>
        <end position="49"/>
    </location>
</feature>
<keyword evidence="10 11" id="KW-0472">Membrane</keyword>
<dbReference type="PANTHER" id="PTHR43221:SF2">
    <property type="entry name" value="PROTEASE HTPX HOMOLOG"/>
    <property type="match status" value="1"/>
</dbReference>
<proteinExistence type="predicted"/>
<evidence type="ECO:0000259" key="12">
    <source>
        <dbReference type="Pfam" id="PF01435"/>
    </source>
</evidence>
<feature type="transmembrane region" description="Helical" evidence="11">
    <location>
        <begin position="55"/>
        <end position="80"/>
    </location>
</feature>
<feature type="domain" description="Peptidase M48" evidence="12">
    <location>
        <begin position="98"/>
        <end position="362"/>
    </location>
</feature>
<reference evidence="13 14" key="1">
    <citation type="submission" date="2015-10" db="EMBL/GenBank/DDBJ databases">
        <title>Chryseobacterium aquaticum genome.</title>
        <authorList>
            <person name="Newman J.D."/>
            <person name="Ferguson M.B."/>
            <person name="Miller J.R."/>
        </authorList>
    </citation>
    <scope>NUCLEOTIDE SEQUENCE [LARGE SCALE GENOMIC DNA]</scope>
    <source>
        <strain evidence="13 14">KCTC 12483</strain>
    </source>
</reference>
<dbReference type="OrthoDB" id="9789270at2"/>
<comment type="cofactor">
    <cofactor evidence="1">
        <name>Zn(2+)</name>
        <dbReference type="ChEBI" id="CHEBI:29105"/>
    </cofactor>
</comment>
<evidence type="ECO:0000313" key="14">
    <source>
        <dbReference type="Proteomes" id="UP000051682"/>
    </source>
</evidence>
<keyword evidence="4 11" id="KW-0812">Transmembrane</keyword>
<keyword evidence="2" id="KW-1003">Cell membrane</keyword>
<evidence type="ECO:0000256" key="3">
    <source>
        <dbReference type="ARBA" id="ARBA00022670"/>
    </source>
</evidence>
<evidence type="ECO:0000256" key="6">
    <source>
        <dbReference type="ARBA" id="ARBA00022801"/>
    </source>
</evidence>
<dbReference type="GO" id="GO:0006508">
    <property type="term" value="P:proteolysis"/>
    <property type="evidence" value="ECO:0007669"/>
    <property type="project" value="UniProtKB-KW"/>
</dbReference>
<dbReference type="Gene3D" id="3.30.2010.10">
    <property type="entry name" value="Metalloproteases ('zincins'), catalytic domain"/>
    <property type="match status" value="1"/>
</dbReference>
<evidence type="ECO:0000256" key="5">
    <source>
        <dbReference type="ARBA" id="ARBA00022723"/>
    </source>
</evidence>
<evidence type="ECO:0000313" key="13">
    <source>
        <dbReference type="EMBL" id="KQK26676.1"/>
    </source>
</evidence>
<keyword evidence="6" id="KW-0378">Hydrolase</keyword>
<dbReference type="EMBL" id="LLYZ01000003">
    <property type="protein sequence ID" value="KQK26676.1"/>
    <property type="molecule type" value="Genomic_DNA"/>
</dbReference>
<dbReference type="STRING" id="452084.AR438_05375"/>
<dbReference type="CDD" id="cd07328">
    <property type="entry name" value="M48_Ste24p_like"/>
    <property type="match status" value="1"/>
</dbReference>
<evidence type="ECO:0000256" key="10">
    <source>
        <dbReference type="ARBA" id="ARBA00023136"/>
    </source>
</evidence>
<dbReference type="Pfam" id="PF01435">
    <property type="entry name" value="Peptidase_M48"/>
    <property type="match status" value="1"/>
</dbReference>
<evidence type="ECO:0000256" key="11">
    <source>
        <dbReference type="SAM" id="Phobius"/>
    </source>
</evidence>
<name>A0A0Q3KQX7_9FLAO</name>
<dbReference type="Proteomes" id="UP000051682">
    <property type="component" value="Unassembled WGS sequence"/>
</dbReference>
<feature type="transmembrane region" description="Helical" evidence="11">
    <location>
        <begin position="211"/>
        <end position="233"/>
    </location>
</feature>
<comment type="caution">
    <text evidence="13">The sequence shown here is derived from an EMBL/GenBank/DDBJ whole genome shotgun (WGS) entry which is preliminary data.</text>
</comment>
<evidence type="ECO:0000256" key="7">
    <source>
        <dbReference type="ARBA" id="ARBA00022833"/>
    </source>
</evidence>
<keyword evidence="5" id="KW-0479">Metal-binding</keyword>
<keyword evidence="7" id="KW-0862">Zinc</keyword>
<evidence type="ECO:0000256" key="2">
    <source>
        <dbReference type="ARBA" id="ARBA00022475"/>
    </source>
</evidence>
<protein>
    <recommendedName>
        <fullName evidence="12">Peptidase M48 domain-containing protein</fullName>
    </recommendedName>
</protein>
<dbReference type="GO" id="GO:0046872">
    <property type="term" value="F:metal ion binding"/>
    <property type="evidence" value="ECO:0007669"/>
    <property type="project" value="UniProtKB-KW"/>
</dbReference>
<dbReference type="GO" id="GO:0004222">
    <property type="term" value="F:metalloendopeptidase activity"/>
    <property type="evidence" value="ECO:0007669"/>
    <property type="project" value="InterPro"/>
</dbReference>
<sequence>MHIQVSQDFREKAKAAVSSIVVFIFVYLLIFLFTIVLALACIAAGIWLIAAKPMFVTLMLGAGLAATGLFVFYFIIKFLFKKHINDRSYLTEIKRSDEPELFKMIDEIVQEAETNFPKKVYLSNDVNASVFYDSSFWSMFFPIQKNLTIGAGLINTTTKQELKAILSHEFGHFSQRSMKVGSYVYNVNQIIFNLVNDDASYRNSLEKFASFSSYFTLFASLAIFITSKIQWILAKMYSYVNIRHMALSREMEFHADEVAANIAGSVSLEESLLRLELANNSYNNVLNFYEARISKNQSSKNIYKEQFFVMNFLADQSELETKYDLPYVKLAESGLFNKSKLNIENQWASHPSTEDRVAKLKQLNIVKDRDDQPAKNLFKDFEKTEEKLTAKLFANVQYDRGRTDLEFEIFKAEFENQYQKDSFDKIFNNYYDNKNPDSEVQENILSDSINFDLLFDNEKVELVYTLIALENDKKTIEAIANKEFVLKTFDYDGRKYKSTEAKNLIPEIDQSMTEIKDQIKKNDSNIYNYFLKISENQGRKSNFINIYQSFCDYDKQYEEKYKLYTDLVNGTTFISERTPFEQIKNHFVKLKSLEENLKQEIRFHLQNPLLISELNEKDVKDLNDYIEKEHIYFRNEEYFDFNLQLLIKAINTLPYFLHRKYFLIKKEVLTLMKDLEDHHRVEKVS</sequence>
<dbReference type="InterPro" id="IPR001915">
    <property type="entry name" value="Peptidase_M48"/>
</dbReference>
<gene>
    <name evidence="13" type="ORF">AR438_05375</name>
</gene>
<organism evidence="13 14">
    <name type="scientific">Chryseobacterium aquaticum</name>
    <dbReference type="NCBI Taxonomy" id="452084"/>
    <lineage>
        <taxon>Bacteria</taxon>
        <taxon>Pseudomonadati</taxon>
        <taxon>Bacteroidota</taxon>
        <taxon>Flavobacteriia</taxon>
        <taxon>Flavobacteriales</taxon>
        <taxon>Weeksellaceae</taxon>
        <taxon>Chryseobacterium group</taxon>
        <taxon>Chryseobacterium</taxon>
    </lineage>
</organism>
<evidence type="ECO:0000256" key="9">
    <source>
        <dbReference type="ARBA" id="ARBA00023049"/>
    </source>
</evidence>
<keyword evidence="3" id="KW-0645">Protease</keyword>
<dbReference type="RefSeq" id="WP_056012834.1">
    <property type="nucleotide sequence ID" value="NZ_LLYZ01000003.1"/>
</dbReference>
<dbReference type="PANTHER" id="PTHR43221">
    <property type="entry name" value="PROTEASE HTPX"/>
    <property type="match status" value="1"/>
</dbReference>
<keyword evidence="8 11" id="KW-1133">Transmembrane helix</keyword>
<keyword evidence="9" id="KW-0482">Metalloprotease</keyword>
<accession>A0A0Q3KQX7</accession>
<evidence type="ECO:0000256" key="8">
    <source>
        <dbReference type="ARBA" id="ARBA00022989"/>
    </source>
</evidence>
<keyword evidence="14" id="KW-1185">Reference proteome</keyword>
<dbReference type="AlphaFoldDB" id="A0A0Q3KQX7"/>
<dbReference type="InterPro" id="IPR050083">
    <property type="entry name" value="HtpX_protease"/>
</dbReference>
<evidence type="ECO:0000256" key="4">
    <source>
        <dbReference type="ARBA" id="ARBA00022692"/>
    </source>
</evidence>